<dbReference type="InterPro" id="IPR024618">
    <property type="entry name" value="DUF3857"/>
</dbReference>
<dbReference type="RefSeq" id="WP_188463118.1">
    <property type="nucleotide sequence ID" value="NZ_BMFQ01000002.1"/>
</dbReference>
<dbReference type="Gene3D" id="2.60.40.3140">
    <property type="match status" value="1"/>
</dbReference>
<proteinExistence type="predicted"/>
<reference evidence="2" key="1">
    <citation type="journal article" date="2014" name="Int. J. Syst. Evol. Microbiol.">
        <title>Complete genome sequence of Corynebacterium casei LMG S-19264T (=DSM 44701T), isolated from a smear-ripened cheese.</title>
        <authorList>
            <consortium name="US DOE Joint Genome Institute (JGI-PGF)"/>
            <person name="Walter F."/>
            <person name="Albersmeier A."/>
            <person name="Kalinowski J."/>
            <person name="Ruckert C."/>
        </authorList>
    </citation>
    <scope>NUCLEOTIDE SEQUENCE</scope>
    <source>
        <strain evidence="2">CGMCC 1.12751</strain>
    </source>
</reference>
<dbReference type="Pfam" id="PF12969">
    <property type="entry name" value="DUF3857"/>
    <property type="match status" value="1"/>
</dbReference>
<sequence>MKTFYLTYFLIASFCIQAQSNFNSKDYSVTLDDIQTNVFDQDSTANAIVLYEYGKSYIDDQTFNLVSEVKRKIKILNSNGFDKATISIVLHQDGSKKEIIKNIMATTYNLNGTSVIHTKLRDSDIYKEQYNTKNTITKFTLPNVKEGSVITYSYTTESPYIYNYQGWEFQDDIPKLYSEYNTSIPANYEYHIKLVGFLKLKVNESAIESTCITVRGGGYADCTVSKYVMEDVPAFIEEDYMTTKDNYLSKLGYELNTVKLFDGRIDKISKTWKDVDKELKSDSRFGRQLSVNVSNESVFPETDPLKRAESIYAYVQNKFTWNEKYNIFGDISIKDLMKTKSGNVSEINILLHNLLEENNIEVLPVLLSTRANGFTTKLFPVISEFNYLIVQATINNQTYLLDATDPYMSFGELPFRCLNGDGRLLDFKNGSTWIEISPKKTSTIQYKVDLKLEENDLLVGKVNVNATGYHAYPLKKSYYSNQSEYLKQYQEKYNLITFSDHKVTSKDKTSFDYQEEFTIEYPTENINENLYINPFLFKLMSENPFKLKDRTYPIDFGYKDAYLYTLKIDLNNNYEILEIPEEVNMSLPNNKGLLIFSTKIIDNDLVLYFKFTFNEPIYNPEYYESLKVFMSTIVDAQKNSLIVLKHK</sequence>
<organism evidence="2 3">
    <name type="scientific">Bizionia arctica</name>
    <dbReference type="NCBI Taxonomy" id="1495645"/>
    <lineage>
        <taxon>Bacteria</taxon>
        <taxon>Pseudomonadati</taxon>
        <taxon>Bacteroidota</taxon>
        <taxon>Flavobacteriia</taxon>
        <taxon>Flavobacteriales</taxon>
        <taxon>Flavobacteriaceae</taxon>
        <taxon>Bizionia</taxon>
    </lineage>
</organism>
<accession>A0A917GFJ9</accession>
<gene>
    <name evidence="2" type="ORF">GCM10010976_13200</name>
</gene>
<reference evidence="2" key="2">
    <citation type="submission" date="2020-09" db="EMBL/GenBank/DDBJ databases">
        <authorList>
            <person name="Sun Q."/>
            <person name="Zhou Y."/>
        </authorList>
    </citation>
    <scope>NUCLEOTIDE SEQUENCE</scope>
    <source>
        <strain evidence="2">CGMCC 1.12751</strain>
    </source>
</reference>
<dbReference type="AlphaFoldDB" id="A0A917GFJ9"/>
<dbReference type="Proteomes" id="UP000625976">
    <property type="component" value="Unassembled WGS sequence"/>
</dbReference>
<name>A0A917GFJ9_9FLAO</name>
<evidence type="ECO:0000313" key="2">
    <source>
        <dbReference type="EMBL" id="GGG43081.1"/>
    </source>
</evidence>
<evidence type="ECO:0000259" key="1">
    <source>
        <dbReference type="Pfam" id="PF12969"/>
    </source>
</evidence>
<evidence type="ECO:0000313" key="3">
    <source>
        <dbReference type="Proteomes" id="UP000625976"/>
    </source>
</evidence>
<protein>
    <recommendedName>
        <fullName evidence="1">DUF3857 domain-containing protein</fullName>
    </recommendedName>
</protein>
<dbReference type="Gene3D" id="2.60.120.1130">
    <property type="match status" value="1"/>
</dbReference>
<comment type="caution">
    <text evidence="2">The sequence shown here is derived from an EMBL/GenBank/DDBJ whole genome shotgun (WGS) entry which is preliminary data.</text>
</comment>
<keyword evidence="3" id="KW-1185">Reference proteome</keyword>
<dbReference type="EMBL" id="BMFQ01000002">
    <property type="protein sequence ID" value="GGG43081.1"/>
    <property type="molecule type" value="Genomic_DNA"/>
</dbReference>
<feature type="domain" description="DUF3857" evidence="1">
    <location>
        <begin position="67"/>
        <end position="195"/>
    </location>
</feature>
<dbReference type="Gene3D" id="3.10.620.30">
    <property type="match status" value="1"/>
</dbReference>